<dbReference type="KEGG" id="app:CAP2UW1_3249"/>
<evidence type="ECO:0000256" key="4">
    <source>
        <dbReference type="ARBA" id="ARBA00023136"/>
    </source>
</evidence>
<evidence type="ECO:0000256" key="1">
    <source>
        <dbReference type="ARBA" id="ARBA00004141"/>
    </source>
</evidence>
<evidence type="ECO:0000259" key="6">
    <source>
        <dbReference type="Pfam" id="PF04932"/>
    </source>
</evidence>
<keyword evidence="2 5" id="KW-0812">Transmembrane</keyword>
<feature type="transmembrane region" description="Helical" evidence="5">
    <location>
        <begin position="381"/>
        <end position="405"/>
    </location>
</feature>
<dbReference type="Pfam" id="PF04932">
    <property type="entry name" value="Wzy_C"/>
    <property type="match status" value="1"/>
</dbReference>
<feature type="transmembrane region" description="Helical" evidence="5">
    <location>
        <begin position="113"/>
        <end position="133"/>
    </location>
</feature>
<feature type="transmembrane region" description="Helical" evidence="5">
    <location>
        <begin position="223"/>
        <end position="243"/>
    </location>
</feature>
<dbReference type="PANTHER" id="PTHR37422:SF13">
    <property type="entry name" value="LIPOPOLYSACCHARIDE BIOSYNTHESIS PROTEIN PA4999-RELATED"/>
    <property type="match status" value="1"/>
</dbReference>
<dbReference type="HOGENOM" id="CLU_654924_0_0_4"/>
<dbReference type="GO" id="GO:0016020">
    <property type="term" value="C:membrane"/>
    <property type="evidence" value="ECO:0007669"/>
    <property type="project" value="UniProtKB-SubCell"/>
</dbReference>
<dbReference type="eggNOG" id="COG3307">
    <property type="taxonomic scope" value="Bacteria"/>
</dbReference>
<dbReference type="PANTHER" id="PTHR37422">
    <property type="entry name" value="TEICHURONIC ACID BIOSYNTHESIS PROTEIN TUAE"/>
    <property type="match status" value="1"/>
</dbReference>
<gene>
    <name evidence="7" type="ordered locus">CAP2UW1_3249</name>
</gene>
<dbReference type="EMBL" id="CP001715">
    <property type="protein sequence ID" value="ACV36517.1"/>
    <property type="molecule type" value="Genomic_DNA"/>
</dbReference>
<evidence type="ECO:0000256" key="5">
    <source>
        <dbReference type="SAM" id="Phobius"/>
    </source>
</evidence>
<feature type="transmembrane region" description="Helical" evidence="5">
    <location>
        <begin position="84"/>
        <end position="101"/>
    </location>
</feature>
<dbReference type="STRING" id="522306.CAP2UW1_3249"/>
<dbReference type="AlphaFoldDB" id="C7RIE3"/>
<keyword evidence="4 5" id="KW-0472">Membrane</keyword>
<feature type="transmembrane region" description="Helical" evidence="5">
    <location>
        <begin position="183"/>
        <end position="216"/>
    </location>
</feature>
<keyword evidence="3 5" id="KW-1133">Transmembrane helix</keyword>
<dbReference type="InterPro" id="IPR007016">
    <property type="entry name" value="O-antigen_ligase-rel_domated"/>
</dbReference>
<feature type="domain" description="O-antigen ligase-related" evidence="6">
    <location>
        <begin position="187"/>
        <end position="329"/>
    </location>
</feature>
<proteinExistence type="predicted"/>
<evidence type="ECO:0000256" key="2">
    <source>
        <dbReference type="ARBA" id="ARBA00022692"/>
    </source>
</evidence>
<feature type="transmembrane region" description="Helical" evidence="5">
    <location>
        <begin position="325"/>
        <end position="346"/>
    </location>
</feature>
<sequence precursor="true">MSVLISLMFMMSLALVVLPGSVYGLLARGLITGASILTLAGLGSSGWRINHAERRWLVLGMTYVICGVFSTMDSSRPELGWLDAARQAFMVATTFVLMVHFRRMGNSRVFRKLLVIPALIGAITLIGGFLLIMGPPSPANLMEFAAYKFEMDARYGLNPNPLSFAMLLAFVLNWQGYGRRWWFYPYSLTVLLALVLSGALTSILALGVAGGIAWLLRRPPSKMVVLFMLPIAALAFVAGATILDDQALLQALYWLSDVTTGRSELWSGALAKFMDKPFLGWGALTWDTDLTRYLTLYSSNLERFTSLDSGAFHNAYLTILTEKGLLGFSVSMIMLIYVLRASLWLFWKRQQLHGDDRLVAALAPTWVLLLVVRGLSEHGGLLGYANGGVDFMAYAGAALVLAASVRSNTMQRTKREVTC</sequence>
<comment type="subcellular location">
    <subcellularLocation>
        <location evidence="1">Membrane</location>
        <topology evidence="1">Multi-pass membrane protein</topology>
    </subcellularLocation>
</comment>
<protein>
    <submittedName>
        <fullName evidence="7">O-antigen polymerase</fullName>
    </submittedName>
</protein>
<dbReference type="OrthoDB" id="8576060at2"/>
<dbReference type="InterPro" id="IPR051533">
    <property type="entry name" value="WaaL-like"/>
</dbReference>
<evidence type="ECO:0000256" key="3">
    <source>
        <dbReference type="ARBA" id="ARBA00022989"/>
    </source>
</evidence>
<feature type="transmembrane region" description="Helical" evidence="5">
    <location>
        <begin position="56"/>
        <end position="72"/>
    </location>
</feature>
<reference evidence="7" key="2">
    <citation type="submission" date="2009-09" db="EMBL/GenBank/DDBJ databases">
        <title>Complete sequence of chromosome of Candidatus Accumulibacter phosphatis clade IIA str. UW-1.</title>
        <authorList>
            <consortium name="US DOE Joint Genome Institute"/>
            <person name="Martin H.G."/>
            <person name="Ivanova N."/>
            <person name="Kunin V."/>
            <person name="Warnecke F."/>
            <person name="Barry K."/>
            <person name="He S."/>
            <person name="Salamov A."/>
            <person name="Szeto E."/>
            <person name="Dalin E."/>
            <person name="Pangilinan J.L."/>
            <person name="Lapidus A."/>
            <person name="Lowry S."/>
            <person name="Kyrpides N.C."/>
            <person name="McMahon K.D."/>
            <person name="Hugenholtz P."/>
        </authorList>
    </citation>
    <scope>NUCLEOTIDE SEQUENCE [LARGE SCALE GENOMIC DNA]</scope>
    <source>
        <strain evidence="7">UW-1</strain>
    </source>
</reference>
<evidence type="ECO:0000313" key="7">
    <source>
        <dbReference type="EMBL" id="ACV36517.1"/>
    </source>
</evidence>
<accession>C7RIE3</accession>
<reference evidence="7" key="1">
    <citation type="submission" date="2009-08" db="EMBL/GenBank/DDBJ databases">
        <authorList>
            <consortium name="US DOE Joint Genome Institute"/>
            <person name="Lucas S."/>
            <person name="Copeland A."/>
            <person name="Lapidus A."/>
            <person name="Glavina del Rio T."/>
            <person name="Dalin E."/>
            <person name="Tice H."/>
            <person name="Bruce D."/>
            <person name="Barry K."/>
            <person name="Pitluck S."/>
            <person name="Lowry S."/>
            <person name="Larimer F."/>
            <person name="Land M."/>
            <person name="Hauser L."/>
            <person name="Kyrpides N."/>
            <person name="Ivanova N."/>
            <person name="McMahon K.D."/>
            <person name="Hugenholtz P."/>
        </authorList>
    </citation>
    <scope>NUCLEOTIDE SEQUENCE</scope>
    <source>
        <strain evidence="7">UW-1</strain>
    </source>
</reference>
<name>C7RIE3_ACCRE</name>
<organism evidence="7">
    <name type="scientific">Accumulibacter regalis</name>
    <dbReference type="NCBI Taxonomy" id="522306"/>
    <lineage>
        <taxon>Bacteria</taxon>
        <taxon>Pseudomonadati</taxon>
        <taxon>Pseudomonadota</taxon>
        <taxon>Betaproteobacteria</taxon>
        <taxon>Candidatus Accumulibacter</taxon>
    </lineage>
</organism>